<dbReference type="Proteomes" id="UP001232343">
    <property type="component" value="Unassembled WGS sequence"/>
</dbReference>
<protein>
    <submittedName>
        <fullName evidence="1">Uncharacterized protein</fullName>
    </submittedName>
</protein>
<accession>A0ABU0D5Y4</accession>
<name>A0ABU0D5Y4_9BACI</name>
<dbReference type="EMBL" id="JAUSUO010000006">
    <property type="protein sequence ID" value="MDQ0343800.1"/>
    <property type="molecule type" value="Genomic_DNA"/>
</dbReference>
<reference evidence="1 2" key="1">
    <citation type="submission" date="2023-07" db="EMBL/GenBank/DDBJ databases">
        <title>Genomic Encyclopedia of Type Strains, Phase IV (KMG-IV): sequencing the most valuable type-strain genomes for metagenomic binning, comparative biology and taxonomic classification.</title>
        <authorList>
            <person name="Goeker M."/>
        </authorList>
    </citation>
    <scope>NUCLEOTIDE SEQUENCE [LARGE SCALE GENOMIC DNA]</scope>
    <source>
        <strain evidence="1 2">DSM 27848</strain>
    </source>
</reference>
<sequence>MITEDMAVILMKSLCNMARGYSIPAYAHIQYL</sequence>
<gene>
    <name evidence="1" type="ORF">J2S14_002635</name>
</gene>
<comment type="caution">
    <text evidence="1">The sequence shown here is derived from an EMBL/GenBank/DDBJ whole genome shotgun (WGS) entry which is preliminary data.</text>
</comment>
<organism evidence="1 2">
    <name type="scientific">Lederbergia wuyishanensis</name>
    <dbReference type="NCBI Taxonomy" id="1347903"/>
    <lineage>
        <taxon>Bacteria</taxon>
        <taxon>Bacillati</taxon>
        <taxon>Bacillota</taxon>
        <taxon>Bacilli</taxon>
        <taxon>Bacillales</taxon>
        <taxon>Bacillaceae</taxon>
        <taxon>Lederbergia</taxon>
    </lineage>
</organism>
<evidence type="ECO:0000313" key="2">
    <source>
        <dbReference type="Proteomes" id="UP001232343"/>
    </source>
</evidence>
<evidence type="ECO:0000313" key="1">
    <source>
        <dbReference type="EMBL" id="MDQ0343800.1"/>
    </source>
</evidence>
<keyword evidence="2" id="KW-1185">Reference proteome</keyword>
<proteinExistence type="predicted"/>